<dbReference type="PROSITE" id="PS50103">
    <property type="entry name" value="ZF_C3H1"/>
    <property type="match status" value="2"/>
</dbReference>
<dbReference type="PANTHER" id="PTHR12547:SF185">
    <property type="entry name" value="C3H1-TYPE DOMAIN-CONTAINING PROTEIN"/>
    <property type="match status" value="1"/>
</dbReference>
<dbReference type="GO" id="GO:0008270">
    <property type="term" value="F:zinc ion binding"/>
    <property type="evidence" value="ECO:0007669"/>
    <property type="project" value="UniProtKB-KW"/>
</dbReference>
<dbReference type="InterPro" id="IPR036855">
    <property type="entry name" value="Znf_CCCH_sf"/>
</dbReference>
<dbReference type="AlphaFoldDB" id="A0AAN5CAQ0"/>
<evidence type="ECO:0000259" key="7">
    <source>
        <dbReference type="PROSITE" id="PS50103"/>
    </source>
</evidence>
<dbReference type="PANTHER" id="PTHR12547">
    <property type="entry name" value="CCCH ZINC FINGER/TIS11-RELATED"/>
    <property type="match status" value="1"/>
</dbReference>
<name>A0AAN5CAQ0_9BILA</name>
<sequence length="190" mass="21381">LQSLLDLPLSPPPSSSFSSPAPSLHYKLVPAIVSFNKACVLDRRRIREASTRKTTVCRAWEETGRCNYRNRCKFAHGVSELRRVDGASPRKEELSTIRFRTMPCLKYSLLGACPYEDKCTYQHGPSLDIEKCISDELGREESPFLPPVRSDSLESLCSTTSSVSSLPSPSFDPFFTPRDAKTNNFEIRPF</sequence>
<evidence type="ECO:0000256" key="1">
    <source>
        <dbReference type="ARBA" id="ARBA00022723"/>
    </source>
</evidence>
<keyword evidence="9" id="KW-1185">Reference proteome</keyword>
<evidence type="ECO:0000256" key="4">
    <source>
        <dbReference type="ARBA" id="ARBA00022833"/>
    </source>
</evidence>
<evidence type="ECO:0000313" key="8">
    <source>
        <dbReference type="EMBL" id="GMR37010.1"/>
    </source>
</evidence>
<organism evidence="8 9">
    <name type="scientific">Pristionchus mayeri</name>
    <dbReference type="NCBI Taxonomy" id="1317129"/>
    <lineage>
        <taxon>Eukaryota</taxon>
        <taxon>Metazoa</taxon>
        <taxon>Ecdysozoa</taxon>
        <taxon>Nematoda</taxon>
        <taxon>Chromadorea</taxon>
        <taxon>Rhabditida</taxon>
        <taxon>Rhabditina</taxon>
        <taxon>Diplogasteromorpha</taxon>
        <taxon>Diplogasteroidea</taxon>
        <taxon>Neodiplogasteridae</taxon>
        <taxon>Pristionchus</taxon>
    </lineage>
</organism>
<protein>
    <recommendedName>
        <fullName evidence="7">C3H1-type domain-containing protein</fullName>
    </recommendedName>
</protein>
<keyword evidence="4 5" id="KW-0862">Zinc</keyword>
<evidence type="ECO:0000256" key="3">
    <source>
        <dbReference type="ARBA" id="ARBA00022771"/>
    </source>
</evidence>
<comment type="caution">
    <text evidence="8">The sequence shown here is derived from an EMBL/GenBank/DDBJ whole genome shotgun (WGS) entry which is preliminary data.</text>
</comment>
<gene>
    <name evidence="8" type="ORF">PMAYCL1PPCAC_07205</name>
</gene>
<feature type="non-terminal residue" evidence="8">
    <location>
        <position position="190"/>
    </location>
</feature>
<keyword evidence="2" id="KW-0677">Repeat</keyword>
<accession>A0AAN5CAQ0</accession>
<evidence type="ECO:0000256" key="2">
    <source>
        <dbReference type="ARBA" id="ARBA00022737"/>
    </source>
</evidence>
<dbReference type="GO" id="GO:0003730">
    <property type="term" value="F:mRNA 3'-UTR binding"/>
    <property type="evidence" value="ECO:0007669"/>
    <property type="project" value="TreeGrafter"/>
</dbReference>
<dbReference type="Gene3D" id="4.10.1000.10">
    <property type="entry name" value="Zinc finger, CCCH-type"/>
    <property type="match status" value="2"/>
</dbReference>
<dbReference type="SUPFAM" id="SSF90229">
    <property type="entry name" value="CCCH zinc finger"/>
    <property type="match status" value="2"/>
</dbReference>
<dbReference type="SMART" id="SM00356">
    <property type="entry name" value="ZnF_C3H1"/>
    <property type="match status" value="2"/>
</dbReference>
<evidence type="ECO:0000256" key="6">
    <source>
        <dbReference type="SAM" id="MobiDB-lite"/>
    </source>
</evidence>
<feature type="domain" description="C3H1-type" evidence="7">
    <location>
        <begin position="98"/>
        <end position="126"/>
    </location>
</feature>
<dbReference type="EMBL" id="BTRK01000002">
    <property type="protein sequence ID" value="GMR37010.1"/>
    <property type="molecule type" value="Genomic_DNA"/>
</dbReference>
<proteinExistence type="predicted"/>
<dbReference type="InterPro" id="IPR045877">
    <property type="entry name" value="ZFP36-like"/>
</dbReference>
<reference evidence="9" key="1">
    <citation type="submission" date="2022-10" db="EMBL/GenBank/DDBJ databases">
        <title>Genome assembly of Pristionchus species.</title>
        <authorList>
            <person name="Yoshida K."/>
            <person name="Sommer R.J."/>
        </authorList>
    </citation>
    <scope>NUCLEOTIDE SEQUENCE [LARGE SCALE GENOMIC DNA]</scope>
    <source>
        <strain evidence="9">RS5460</strain>
    </source>
</reference>
<feature type="zinc finger region" description="C3H1-type" evidence="5">
    <location>
        <begin position="98"/>
        <end position="126"/>
    </location>
</feature>
<feature type="region of interest" description="Disordered" evidence="6">
    <location>
        <begin position="1"/>
        <end position="20"/>
    </location>
</feature>
<evidence type="ECO:0000256" key="5">
    <source>
        <dbReference type="PROSITE-ProRule" id="PRU00723"/>
    </source>
</evidence>
<dbReference type="Pfam" id="PF00642">
    <property type="entry name" value="zf-CCCH"/>
    <property type="match status" value="1"/>
</dbReference>
<dbReference type="GO" id="GO:0043186">
    <property type="term" value="C:P granule"/>
    <property type="evidence" value="ECO:0007669"/>
    <property type="project" value="UniProtKB-ARBA"/>
</dbReference>
<dbReference type="FunFam" id="4.10.1000.10:FF:000001">
    <property type="entry name" value="zinc finger CCCH domain-containing protein 15-like"/>
    <property type="match status" value="1"/>
</dbReference>
<evidence type="ECO:0000313" key="9">
    <source>
        <dbReference type="Proteomes" id="UP001328107"/>
    </source>
</evidence>
<feature type="non-terminal residue" evidence="8">
    <location>
        <position position="1"/>
    </location>
</feature>
<keyword evidence="1 5" id="KW-0479">Metal-binding</keyword>
<dbReference type="InterPro" id="IPR000571">
    <property type="entry name" value="Znf_CCCH"/>
</dbReference>
<dbReference type="Proteomes" id="UP001328107">
    <property type="component" value="Unassembled WGS sequence"/>
</dbReference>
<dbReference type="GO" id="GO:0005829">
    <property type="term" value="C:cytosol"/>
    <property type="evidence" value="ECO:0007669"/>
    <property type="project" value="TreeGrafter"/>
</dbReference>
<feature type="zinc finger region" description="C3H1-type" evidence="5">
    <location>
        <begin position="51"/>
        <end position="79"/>
    </location>
</feature>
<feature type="domain" description="C3H1-type" evidence="7">
    <location>
        <begin position="51"/>
        <end position="79"/>
    </location>
</feature>
<keyword evidence="3 5" id="KW-0863">Zinc-finger</keyword>